<organism evidence="2">
    <name type="scientific">Schizosaccharomyces pombe</name>
    <name type="common">Fission yeast</name>
    <dbReference type="NCBI Taxonomy" id="4896"/>
    <lineage>
        <taxon>Eukaryota</taxon>
        <taxon>Fungi</taxon>
        <taxon>Dikarya</taxon>
        <taxon>Ascomycota</taxon>
        <taxon>Taphrinomycotina</taxon>
        <taxon>Schizosaccharomycetes</taxon>
        <taxon>Schizosaccharomycetales</taxon>
        <taxon>Schizosaccharomycetaceae</taxon>
        <taxon>Schizosaccharomyces</taxon>
    </lineage>
</organism>
<dbReference type="AlphaFoldDB" id="Q8X1Z5"/>
<dbReference type="EMBL" id="L14773">
    <property type="protein sequence ID" value="AAA53083.1"/>
    <property type="molecule type" value="Genomic_DNA"/>
</dbReference>
<evidence type="ECO:0000256" key="1">
    <source>
        <dbReference type="SAM" id="Phobius"/>
    </source>
</evidence>
<name>Q8X1Z5_SCHPM</name>
<reference evidence="2" key="1">
    <citation type="journal article" date="1994" name="Genetics">
        <title>Transient, meiosis-induced expression of the rec6 and rec12 genes of Schizosaccharomyces pombe.</title>
        <authorList>
            <person name="Lin Y."/>
            <person name="Smith G.R."/>
        </authorList>
    </citation>
    <scope>NUCLEOTIDE SEQUENCE</scope>
</reference>
<proteinExistence type="predicted"/>
<feature type="transmembrane region" description="Helical" evidence="1">
    <location>
        <begin position="25"/>
        <end position="49"/>
    </location>
</feature>
<feature type="transmembrane region" description="Helical" evidence="1">
    <location>
        <begin position="56"/>
        <end position="76"/>
    </location>
</feature>
<protein>
    <submittedName>
        <fullName evidence="2">ORF137</fullName>
    </submittedName>
</protein>
<sequence length="137" mass="15776">MIPLSLTWKPIKLSLSSNSTPLLKLWLLVAVTWVVLVPLFIVSIILALLKLFTLRMLWIVSLLPDFLTSLLLARLARAGFLCPRARVSNLALLKSVTVDVLSKVLLKNVETYIGNKIIFYQRGWFYNFCKLQYKDFY</sequence>
<keyword evidence="1" id="KW-1133">Transmembrane helix</keyword>
<accession>Q8X1Z5</accession>
<evidence type="ECO:0000313" key="2">
    <source>
        <dbReference type="EMBL" id="AAA53083.1"/>
    </source>
</evidence>
<keyword evidence="1" id="KW-0472">Membrane</keyword>
<keyword evidence="1" id="KW-0812">Transmembrane</keyword>
<dbReference type="PIR" id="S50009">
    <property type="entry name" value="S50009"/>
</dbReference>